<evidence type="ECO:0000259" key="5">
    <source>
        <dbReference type="PROSITE" id="PS50893"/>
    </source>
</evidence>
<dbReference type="GO" id="GO:0016887">
    <property type="term" value="F:ATP hydrolysis activity"/>
    <property type="evidence" value="ECO:0007669"/>
    <property type="project" value="InterPro"/>
</dbReference>
<dbReference type="PANTHER" id="PTHR42711:SF5">
    <property type="entry name" value="ABC TRANSPORTER ATP-BINDING PROTEIN NATA"/>
    <property type="match status" value="1"/>
</dbReference>
<dbReference type="InterPro" id="IPR003593">
    <property type="entry name" value="AAA+_ATPase"/>
</dbReference>
<comment type="caution">
    <text evidence="6">The sequence shown here is derived from an EMBL/GenBank/DDBJ whole genome shotgun (WGS) entry which is preliminary data.</text>
</comment>
<dbReference type="InterPro" id="IPR027417">
    <property type="entry name" value="P-loop_NTPase"/>
</dbReference>
<organism evidence="6 7">
    <name type="scientific">Streptococcus gallolyticus</name>
    <dbReference type="NCBI Taxonomy" id="315405"/>
    <lineage>
        <taxon>Bacteria</taxon>
        <taxon>Bacillati</taxon>
        <taxon>Bacillota</taxon>
        <taxon>Bacilli</taxon>
        <taxon>Lactobacillales</taxon>
        <taxon>Streptococcaceae</taxon>
        <taxon>Streptococcus</taxon>
    </lineage>
</organism>
<dbReference type="Gene3D" id="3.40.50.300">
    <property type="entry name" value="P-loop containing nucleotide triphosphate hydrolases"/>
    <property type="match status" value="1"/>
</dbReference>
<dbReference type="InterPro" id="IPR050763">
    <property type="entry name" value="ABC_transporter_ATP-binding"/>
</dbReference>
<dbReference type="Pfam" id="PF00005">
    <property type="entry name" value="ABC_tran"/>
    <property type="match status" value="1"/>
</dbReference>
<keyword evidence="3" id="KW-0547">Nucleotide-binding</keyword>
<dbReference type="CDD" id="cd03230">
    <property type="entry name" value="ABC_DR_subfamily_A"/>
    <property type="match status" value="1"/>
</dbReference>
<reference evidence="6 7" key="1">
    <citation type="journal article" date="2018" name="Sci. Rep.">
        <title>Network-guided genomic and metagenomic analysis of the faecal microbiota of the critically endangered kakapo.</title>
        <authorList>
            <person name="Waite D.W."/>
            <person name="Dsouza M."/>
            <person name="Sekiguchi Y."/>
            <person name="Hugenholtz P."/>
            <person name="Taylor M.W."/>
        </authorList>
    </citation>
    <scope>NUCLEOTIDE SEQUENCE [LARGE SCALE GENOMIC DNA]</scope>
    <source>
        <strain evidence="6 7">BI02</strain>
    </source>
</reference>
<keyword evidence="4" id="KW-0067">ATP-binding</keyword>
<feature type="domain" description="ABC transporter" evidence="5">
    <location>
        <begin position="3"/>
        <end position="231"/>
    </location>
</feature>
<evidence type="ECO:0000256" key="2">
    <source>
        <dbReference type="ARBA" id="ARBA00022448"/>
    </source>
</evidence>
<evidence type="ECO:0000256" key="1">
    <source>
        <dbReference type="ARBA" id="ARBA00005417"/>
    </source>
</evidence>
<comment type="similarity">
    <text evidence="1">Belongs to the ABC transporter superfamily.</text>
</comment>
<dbReference type="AlphaFoldDB" id="A0A368UEA0"/>
<dbReference type="SMART" id="SM00382">
    <property type="entry name" value="AAA"/>
    <property type="match status" value="1"/>
</dbReference>
<dbReference type="PROSITE" id="PS50893">
    <property type="entry name" value="ABC_TRANSPORTER_2"/>
    <property type="match status" value="1"/>
</dbReference>
<dbReference type="InterPro" id="IPR017871">
    <property type="entry name" value="ABC_transporter-like_CS"/>
</dbReference>
<dbReference type="EMBL" id="NETH01000013">
    <property type="protein sequence ID" value="RCW17275.1"/>
    <property type="molecule type" value="Genomic_DNA"/>
</dbReference>
<dbReference type="PANTHER" id="PTHR42711">
    <property type="entry name" value="ABC TRANSPORTER ATP-BINDING PROTEIN"/>
    <property type="match status" value="1"/>
</dbReference>
<dbReference type="PROSITE" id="PS00211">
    <property type="entry name" value="ABC_TRANSPORTER_1"/>
    <property type="match status" value="1"/>
</dbReference>
<accession>A0A368UEA0</accession>
<keyword evidence="2" id="KW-0813">Transport</keyword>
<evidence type="ECO:0000313" key="6">
    <source>
        <dbReference type="EMBL" id="RCW17275.1"/>
    </source>
</evidence>
<evidence type="ECO:0000313" key="7">
    <source>
        <dbReference type="Proteomes" id="UP000253215"/>
    </source>
</evidence>
<gene>
    <name evidence="6" type="ORF">CAC02_03920</name>
</gene>
<dbReference type="Proteomes" id="UP000253215">
    <property type="component" value="Unassembled WGS sequence"/>
</dbReference>
<dbReference type="SUPFAM" id="SSF52540">
    <property type="entry name" value="P-loop containing nucleoside triphosphate hydrolases"/>
    <property type="match status" value="1"/>
</dbReference>
<sequence length="306" mass="34521">MLINIENLSYSYGSKRILKNINLSVEKGEVVVLVGKNGSGKTTILNCIQGIRTDYDGSCRIFGIESKSRNRDFLKRIGVQFQSSQFFNNIKVGELLNFIAALYDRTLSTKELSGLLATVHMNDCIDRYMSELSGGQKQRISLAICLINNPDVIFLDEPTLGLDIQTRRELWTLIKNQKSQGQTIVLTTHYINEIKDICDRLIIIDDGSMILNERLIDIIDHFPYRKKISITANLRGVEDLLDSIADIKLMKLDNDEIIIYTKNTSIVLDKMAAFLGVTVDNLKGFVISDTDLDDIFLLMTGGRLDD</sequence>
<protein>
    <recommendedName>
        <fullName evidence="5">ABC transporter domain-containing protein</fullName>
    </recommendedName>
</protein>
<dbReference type="InterPro" id="IPR003439">
    <property type="entry name" value="ABC_transporter-like_ATP-bd"/>
</dbReference>
<name>A0A368UEA0_9STRE</name>
<dbReference type="GO" id="GO:0005524">
    <property type="term" value="F:ATP binding"/>
    <property type="evidence" value="ECO:0007669"/>
    <property type="project" value="UniProtKB-KW"/>
</dbReference>
<evidence type="ECO:0000256" key="4">
    <source>
        <dbReference type="ARBA" id="ARBA00022840"/>
    </source>
</evidence>
<evidence type="ECO:0000256" key="3">
    <source>
        <dbReference type="ARBA" id="ARBA00022741"/>
    </source>
</evidence>
<proteinExistence type="inferred from homology"/>